<dbReference type="OrthoDB" id="3234968at2759"/>
<evidence type="ECO:0000313" key="2">
    <source>
        <dbReference type="EMBL" id="CCA67791.1"/>
    </source>
</evidence>
<dbReference type="eggNOG" id="ENOG502SUWA">
    <property type="taxonomic scope" value="Eukaryota"/>
</dbReference>
<protein>
    <submittedName>
        <fullName evidence="2">Uncharacterized protein</fullName>
    </submittedName>
</protein>
<comment type="caution">
    <text evidence="2">The sequence shown here is derived from an EMBL/GenBank/DDBJ whole genome shotgun (WGS) entry which is preliminary data.</text>
</comment>
<reference evidence="2 3" key="1">
    <citation type="journal article" date="2011" name="PLoS Pathog.">
        <title>Endophytic Life Strategies Decoded by Genome and Transcriptome Analyses of the Mutualistic Root Symbiont Piriformospora indica.</title>
        <authorList>
            <person name="Zuccaro A."/>
            <person name="Lahrmann U."/>
            <person name="Guldener U."/>
            <person name="Langen G."/>
            <person name="Pfiffi S."/>
            <person name="Biedenkopf D."/>
            <person name="Wong P."/>
            <person name="Samans B."/>
            <person name="Grimm C."/>
            <person name="Basiewicz M."/>
            <person name="Murat C."/>
            <person name="Martin F."/>
            <person name="Kogel K.H."/>
        </authorList>
    </citation>
    <scope>NUCLEOTIDE SEQUENCE [LARGE SCALE GENOMIC DNA]</scope>
    <source>
        <strain evidence="2 3">DSM 11827</strain>
    </source>
</reference>
<evidence type="ECO:0000256" key="1">
    <source>
        <dbReference type="SAM" id="SignalP"/>
    </source>
</evidence>
<dbReference type="InParanoid" id="G4T8Z8"/>
<evidence type="ECO:0000313" key="3">
    <source>
        <dbReference type="Proteomes" id="UP000007148"/>
    </source>
</evidence>
<dbReference type="Gene3D" id="2.60.120.260">
    <property type="entry name" value="Galactose-binding domain-like"/>
    <property type="match status" value="1"/>
</dbReference>
<gene>
    <name evidence="2" type="ORF">PIIN_01615</name>
</gene>
<dbReference type="EMBL" id="CAFZ01000020">
    <property type="protein sequence ID" value="CCA67791.1"/>
    <property type="molecule type" value="Genomic_DNA"/>
</dbReference>
<keyword evidence="3" id="KW-1185">Reference proteome</keyword>
<dbReference type="HOGENOM" id="CLU_1704917_0_0_1"/>
<accession>G4T8Z8</accession>
<feature type="chain" id="PRO_5003468277" evidence="1">
    <location>
        <begin position="18"/>
        <end position="152"/>
    </location>
</feature>
<dbReference type="STRING" id="1109443.G4T8Z8"/>
<sequence length="152" mass="16728">MIWLILFFVTLVAQSCAVILTNWTVDDQDSSIIYSGRWDSPALHASPLNYGGYHTLSDDAQGKAVFTFTGVAVYFISSLWPYVVDSYVSLDGATPVYVNLTIRPGMPQDLDAIGDEVALWSEIWKAENLSNTTHTVTITRGPSGFAIVDAFR</sequence>
<feature type="signal peptide" evidence="1">
    <location>
        <begin position="1"/>
        <end position="17"/>
    </location>
</feature>
<dbReference type="AlphaFoldDB" id="G4T8Z8"/>
<keyword evidence="1" id="KW-0732">Signal</keyword>
<name>G4T8Z8_SERID</name>
<proteinExistence type="predicted"/>
<dbReference type="OMA" id="YFLSARW"/>
<dbReference type="Proteomes" id="UP000007148">
    <property type="component" value="Unassembled WGS sequence"/>
</dbReference>
<organism evidence="2 3">
    <name type="scientific">Serendipita indica (strain DSM 11827)</name>
    <name type="common">Root endophyte fungus</name>
    <name type="synonym">Piriformospora indica</name>
    <dbReference type="NCBI Taxonomy" id="1109443"/>
    <lineage>
        <taxon>Eukaryota</taxon>
        <taxon>Fungi</taxon>
        <taxon>Dikarya</taxon>
        <taxon>Basidiomycota</taxon>
        <taxon>Agaricomycotina</taxon>
        <taxon>Agaricomycetes</taxon>
        <taxon>Sebacinales</taxon>
        <taxon>Serendipitaceae</taxon>
        <taxon>Serendipita</taxon>
    </lineage>
</organism>